<dbReference type="EMBL" id="PIUM01000032">
    <property type="protein sequence ID" value="PKU22413.1"/>
    <property type="molecule type" value="Genomic_DNA"/>
</dbReference>
<name>A0A2N3PPS7_9PROT</name>
<dbReference type="PANTHER" id="PTHR32022:SF10">
    <property type="entry name" value="D-GLUTAMATE CYCLASE, MITOCHONDRIAL"/>
    <property type="match status" value="1"/>
</dbReference>
<sequence length="287" mass="30711">MKSDFISPGISPAGGRDPDLAEPAAVRRAIRRGDFRSFTNHAAPGFAQGNLVIVPAPFADDFAQFCELNSRALPVMGRSAAGVPHLPELASDLDLRTDVGGYMVFENGVLTGTPRDIRDLWRDDLVAFVLGCSFSFESVLQSHGVRLRHLDEGNVSAMYVTNRATVPVGPFGGDMVVSMRPMTPQDAIRAALICQHYPEYHGAPVHIGLPHLLGIDDLTRSYGGHGLTALREDELPVFWACAATAQIAAVAAGLPLCITHYKAHMVLTDVPVLSKSAGEPTFGGRDA</sequence>
<accession>A0A2N3PPS7</accession>
<keyword evidence="2" id="KW-0456">Lyase</keyword>
<organism evidence="4 5">
    <name type="scientific">Telmatospirillum siberiense</name>
    <dbReference type="NCBI Taxonomy" id="382514"/>
    <lineage>
        <taxon>Bacteria</taxon>
        <taxon>Pseudomonadati</taxon>
        <taxon>Pseudomonadota</taxon>
        <taxon>Alphaproteobacteria</taxon>
        <taxon>Rhodospirillales</taxon>
        <taxon>Rhodospirillaceae</taxon>
        <taxon>Telmatospirillum</taxon>
    </lineage>
</organism>
<dbReference type="InterPro" id="IPR038021">
    <property type="entry name" value="Putative_hydro-lyase"/>
</dbReference>
<feature type="region of interest" description="Disordered" evidence="3">
    <location>
        <begin position="1"/>
        <end position="20"/>
    </location>
</feature>
<proteinExistence type="inferred from homology"/>
<protein>
    <recommendedName>
        <fullName evidence="6">DUF1445 domain-containing protein</fullName>
    </recommendedName>
</protein>
<dbReference type="PANTHER" id="PTHR32022">
    <property type="entry name" value="D-GLUTAMATE CYCLASE, MITOCHONDRIAL"/>
    <property type="match status" value="1"/>
</dbReference>
<reference evidence="5" key="1">
    <citation type="submission" date="2017-12" db="EMBL/GenBank/DDBJ databases">
        <title>Draft genome sequence of Telmatospirillum siberiense 26-4b1T, an acidotolerant peatland alphaproteobacterium potentially involved in sulfur cycling.</title>
        <authorList>
            <person name="Hausmann B."/>
            <person name="Pjevac P."/>
            <person name="Schreck K."/>
            <person name="Herbold C.W."/>
            <person name="Daims H."/>
            <person name="Wagner M."/>
            <person name="Pester M."/>
            <person name="Loy A."/>
        </authorList>
    </citation>
    <scope>NUCLEOTIDE SEQUENCE [LARGE SCALE GENOMIC DNA]</scope>
    <source>
        <strain evidence="5">26-4b1</strain>
    </source>
</reference>
<dbReference type="GO" id="GO:0016829">
    <property type="term" value="F:lyase activity"/>
    <property type="evidence" value="ECO:0007669"/>
    <property type="project" value="UniProtKB-KW"/>
</dbReference>
<dbReference type="OrthoDB" id="149585at2"/>
<keyword evidence="5" id="KW-1185">Reference proteome</keyword>
<evidence type="ECO:0000256" key="3">
    <source>
        <dbReference type="SAM" id="MobiDB-lite"/>
    </source>
</evidence>
<evidence type="ECO:0000313" key="5">
    <source>
        <dbReference type="Proteomes" id="UP000233293"/>
    </source>
</evidence>
<dbReference type="Gene3D" id="3.30.2040.10">
    <property type="entry name" value="PSTPO5379-like domain"/>
    <property type="match status" value="1"/>
</dbReference>
<dbReference type="Proteomes" id="UP000233293">
    <property type="component" value="Unassembled WGS sequence"/>
</dbReference>
<dbReference type="AlphaFoldDB" id="A0A2N3PPS7"/>
<gene>
    <name evidence="4" type="ORF">CWS72_21665</name>
</gene>
<dbReference type="RefSeq" id="WP_101252737.1">
    <property type="nucleotide sequence ID" value="NZ_PIUM01000032.1"/>
</dbReference>
<evidence type="ECO:0000256" key="1">
    <source>
        <dbReference type="ARBA" id="ARBA00007896"/>
    </source>
</evidence>
<dbReference type="Pfam" id="PF07286">
    <property type="entry name" value="D-Glu_cyclase"/>
    <property type="match status" value="1"/>
</dbReference>
<comment type="similarity">
    <text evidence="1">Belongs to the D-glutamate cyclase family.</text>
</comment>
<comment type="caution">
    <text evidence="4">The sequence shown here is derived from an EMBL/GenBank/DDBJ whole genome shotgun (WGS) entry which is preliminary data.</text>
</comment>
<evidence type="ECO:0000256" key="2">
    <source>
        <dbReference type="ARBA" id="ARBA00023239"/>
    </source>
</evidence>
<evidence type="ECO:0008006" key="6">
    <source>
        <dbReference type="Google" id="ProtNLM"/>
    </source>
</evidence>
<evidence type="ECO:0000313" key="4">
    <source>
        <dbReference type="EMBL" id="PKU22413.1"/>
    </source>
</evidence>
<dbReference type="InterPro" id="IPR009906">
    <property type="entry name" value="D-Glu_cyclase"/>
</dbReference>
<dbReference type="Gene3D" id="3.40.1640.10">
    <property type="entry name" value="PSTPO5379-like"/>
    <property type="match status" value="1"/>
</dbReference>
<dbReference type="SUPFAM" id="SSF160920">
    <property type="entry name" value="PSTPO5379-like"/>
    <property type="match status" value="1"/>
</dbReference>